<accession>A0AAW0SP60</accession>
<comment type="caution">
    <text evidence="2">The sequence shown here is derived from an EMBL/GenBank/DDBJ whole genome shotgun (WGS) entry which is preliminary data.</text>
</comment>
<gene>
    <name evidence="2" type="ORF">O3P69_009887</name>
</gene>
<name>A0AAW0SP60_SCYPA</name>
<dbReference type="AlphaFoldDB" id="A0AAW0SP60"/>
<organism evidence="2 3">
    <name type="scientific">Scylla paramamosain</name>
    <name type="common">Mud crab</name>
    <dbReference type="NCBI Taxonomy" id="85552"/>
    <lineage>
        <taxon>Eukaryota</taxon>
        <taxon>Metazoa</taxon>
        <taxon>Ecdysozoa</taxon>
        <taxon>Arthropoda</taxon>
        <taxon>Crustacea</taxon>
        <taxon>Multicrustacea</taxon>
        <taxon>Malacostraca</taxon>
        <taxon>Eumalacostraca</taxon>
        <taxon>Eucarida</taxon>
        <taxon>Decapoda</taxon>
        <taxon>Pleocyemata</taxon>
        <taxon>Brachyura</taxon>
        <taxon>Eubrachyura</taxon>
        <taxon>Portunoidea</taxon>
        <taxon>Portunidae</taxon>
        <taxon>Portuninae</taxon>
        <taxon>Scylla</taxon>
    </lineage>
</organism>
<feature type="region of interest" description="Disordered" evidence="1">
    <location>
        <begin position="40"/>
        <end position="101"/>
    </location>
</feature>
<reference evidence="2 3" key="1">
    <citation type="submission" date="2023-03" db="EMBL/GenBank/DDBJ databases">
        <title>High-quality genome of Scylla paramamosain provides insights in environmental adaptation.</title>
        <authorList>
            <person name="Zhang L."/>
        </authorList>
    </citation>
    <scope>NUCLEOTIDE SEQUENCE [LARGE SCALE GENOMIC DNA]</scope>
    <source>
        <strain evidence="2">LZ_2023a</strain>
        <tissue evidence="2">Muscle</tissue>
    </source>
</reference>
<dbReference type="EMBL" id="JARAKH010000048">
    <property type="protein sequence ID" value="KAK8376572.1"/>
    <property type="molecule type" value="Genomic_DNA"/>
</dbReference>
<evidence type="ECO:0000313" key="2">
    <source>
        <dbReference type="EMBL" id="KAK8376572.1"/>
    </source>
</evidence>
<dbReference type="Proteomes" id="UP001487740">
    <property type="component" value="Unassembled WGS sequence"/>
</dbReference>
<sequence length="101" mass="11730">MWEQEDEGEEHATTSQLPDNWAQFASSSLILHFSRRDFQERRTRNEVKTGSSSTKNKIDKHHRHATPAVCVIVRHVVEGRTKEDQRGLREDHGRPTRPTNS</sequence>
<evidence type="ECO:0000256" key="1">
    <source>
        <dbReference type="SAM" id="MobiDB-lite"/>
    </source>
</evidence>
<feature type="compositionally biased region" description="Basic and acidic residues" evidence="1">
    <location>
        <begin position="75"/>
        <end position="94"/>
    </location>
</feature>
<feature type="region of interest" description="Disordered" evidence="1">
    <location>
        <begin position="1"/>
        <end position="21"/>
    </location>
</feature>
<protein>
    <submittedName>
        <fullName evidence="2">Uncharacterized protein</fullName>
    </submittedName>
</protein>
<evidence type="ECO:0000313" key="3">
    <source>
        <dbReference type="Proteomes" id="UP001487740"/>
    </source>
</evidence>
<proteinExistence type="predicted"/>
<keyword evidence="3" id="KW-1185">Reference proteome</keyword>